<dbReference type="CDD" id="cd18548">
    <property type="entry name" value="ABC_6TM_Tm287_like"/>
    <property type="match status" value="1"/>
</dbReference>
<evidence type="ECO:0000256" key="7">
    <source>
        <dbReference type="ARBA" id="ARBA00022989"/>
    </source>
</evidence>
<dbReference type="SUPFAM" id="SSF52540">
    <property type="entry name" value="P-loop containing nucleoside triphosphate hydrolases"/>
    <property type="match status" value="1"/>
</dbReference>
<dbReference type="InterPro" id="IPR011527">
    <property type="entry name" value="ABC1_TM_dom"/>
</dbReference>
<dbReference type="AlphaFoldDB" id="A0AAT9LCE3"/>
<dbReference type="GO" id="GO:0015421">
    <property type="term" value="F:ABC-type oligopeptide transporter activity"/>
    <property type="evidence" value="ECO:0007669"/>
    <property type="project" value="TreeGrafter"/>
</dbReference>
<dbReference type="Pfam" id="PF00005">
    <property type="entry name" value="ABC_tran"/>
    <property type="match status" value="1"/>
</dbReference>
<dbReference type="GO" id="GO:0016887">
    <property type="term" value="F:ATP hydrolysis activity"/>
    <property type="evidence" value="ECO:0007669"/>
    <property type="project" value="InterPro"/>
</dbReference>
<evidence type="ECO:0000256" key="6">
    <source>
        <dbReference type="ARBA" id="ARBA00022840"/>
    </source>
</evidence>
<keyword evidence="6 12" id="KW-0067">ATP-binding</keyword>
<dbReference type="GO" id="GO:0005886">
    <property type="term" value="C:plasma membrane"/>
    <property type="evidence" value="ECO:0007669"/>
    <property type="project" value="UniProtKB-SubCell"/>
</dbReference>
<dbReference type="InterPro" id="IPR039421">
    <property type="entry name" value="Type_1_exporter"/>
</dbReference>
<feature type="transmembrane region" description="Helical" evidence="9">
    <location>
        <begin position="274"/>
        <end position="296"/>
    </location>
</feature>
<dbReference type="InterPro" id="IPR003593">
    <property type="entry name" value="AAA+_ATPase"/>
</dbReference>
<gene>
    <name evidence="12" type="ORF">IMF26_01320</name>
</gene>
<evidence type="ECO:0000259" key="11">
    <source>
        <dbReference type="PROSITE" id="PS50929"/>
    </source>
</evidence>
<sequence length="580" mass="62908">MLRLAKLLKPFAASIVLAMLLVLAQAVADLALPTLMADIVDKGIVRGDTALILRTGARMLLVALGGSTAAVLAAFLSARVSAGFGKLLRNMVFEHVESFSLQDFDKFGTASLVTRTTNDITQVQVAVFSTMRIFAMAPMMCIGGVVMAVSEQPKLSMTLISALPFLGLVVLFGAKVALPLFKSLQLKLDKLNLILRENLTGIRVIRAFNRTDHELRRFDAANLDLTGTALKVNRLMAGLSPLVMLILNGTMIVIMWTGAHYIDAGIMEVGSLMAFIQYAMQILMSLLMVSMLFVLLPRASASADRIVEVLDTRPTVVDAERSIATNVGASKVRQGEIEFRNVTFRYPGAERPALKNISFVARPGQVTAIIGGTGSGKSTLVSLIPRFYDPEGGQILIDGIDIRQYPLDELRAMIGFVPQKAVLFSGTVSENIRYGKPDATDEEVRTAAKIAQAEQFVDEMSNGFDSLISQGGTNLSGGQKQRLAIARAIVRRPKIYVFDDSFSALDFKTDAKLRAALKDVTAQSTVIIVAQRVSTVMDADQIIVLDEGEIAGIGTHRELMKTCQAYREIVSSQLSEEEIA</sequence>
<proteinExistence type="predicted"/>
<evidence type="ECO:0000256" key="3">
    <source>
        <dbReference type="ARBA" id="ARBA00022475"/>
    </source>
</evidence>
<evidence type="ECO:0000256" key="8">
    <source>
        <dbReference type="ARBA" id="ARBA00023136"/>
    </source>
</evidence>
<dbReference type="Pfam" id="PF00664">
    <property type="entry name" value="ABC_membrane"/>
    <property type="match status" value="1"/>
</dbReference>
<dbReference type="PANTHER" id="PTHR43394">
    <property type="entry name" value="ATP-DEPENDENT PERMEASE MDL1, MITOCHONDRIAL"/>
    <property type="match status" value="1"/>
</dbReference>
<feature type="transmembrane region" description="Helical" evidence="9">
    <location>
        <begin position="242"/>
        <end position="262"/>
    </location>
</feature>
<dbReference type="SUPFAM" id="SSF90123">
    <property type="entry name" value="ABC transporter transmembrane region"/>
    <property type="match status" value="1"/>
</dbReference>
<dbReference type="InterPro" id="IPR003439">
    <property type="entry name" value="ABC_transporter-like_ATP-bd"/>
</dbReference>
<dbReference type="KEGG" id="fcz:IMF26_01320"/>
<accession>A0AAT9LCE3</accession>
<reference evidence="12" key="2">
    <citation type="journal article" date="2023" name="Biology">
        <title>Prokaryotic Life Associated with Coal-Fire Gas Vents Revealed by Metagenomics.</title>
        <authorList>
            <person name="Kadnikov V.V."/>
            <person name="Mardanov A.V."/>
            <person name="Beletsky A.V."/>
            <person name="Karnachuk O.V."/>
            <person name="Ravin N.V."/>
        </authorList>
    </citation>
    <scope>NUCLEOTIDE SEQUENCE</scope>
    <source>
        <strain evidence="12">Bu02</strain>
    </source>
</reference>
<name>A0AAT9LCE3_9FIRM</name>
<evidence type="ECO:0000256" key="1">
    <source>
        <dbReference type="ARBA" id="ARBA00004651"/>
    </source>
</evidence>
<evidence type="ECO:0000256" key="2">
    <source>
        <dbReference type="ARBA" id="ARBA00022448"/>
    </source>
</evidence>
<dbReference type="InterPro" id="IPR017871">
    <property type="entry name" value="ABC_transporter-like_CS"/>
</dbReference>
<dbReference type="InterPro" id="IPR036640">
    <property type="entry name" value="ABC1_TM_sf"/>
</dbReference>
<evidence type="ECO:0000256" key="9">
    <source>
        <dbReference type="SAM" id="Phobius"/>
    </source>
</evidence>
<dbReference type="GO" id="GO:0005524">
    <property type="term" value="F:ATP binding"/>
    <property type="evidence" value="ECO:0007669"/>
    <property type="project" value="UniProtKB-KW"/>
</dbReference>
<feature type="transmembrane region" description="Helical" evidence="9">
    <location>
        <begin position="125"/>
        <end position="149"/>
    </location>
</feature>
<feature type="domain" description="ABC transmembrane type-1" evidence="11">
    <location>
        <begin position="16"/>
        <end position="298"/>
    </location>
</feature>
<keyword evidence="4 9" id="KW-0812">Transmembrane</keyword>
<dbReference type="EMBL" id="CP062796">
    <property type="protein sequence ID" value="QUL98754.1"/>
    <property type="molecule type" value="Genomic_DNA"/>
</dbReference>
<dbReference type="SMART" id="SM00382">
    <property type="entry name" value="AAA"/>
    <property type="match status" value="1"/>
</dbReference>
<dbReference type="FunFam" id="3.40.50.300:FF:000854">
    <property type="entry name" value="Multidrug ABC transporter ATP-binding protein"/>
    <property type="match status" value="1"/>
</dbReference>
<feature type="domain" description="ABC transporter" evidence="10">
    <location>
        <begin position="337"/>
        <end position="572"/>
    </location>
</feature>
<keyword evidence="8 9" id="KW-0472">Membrane</keyword>
<organism evidence="12">
    <name type="scientific">Candidatus Fermentithermobacillus carboniphilus</name>
    <dbReference type="NCBI Taxonomy" id="3085328"/>
    <lineage>
        <taxon>Bacteria</taxon>
        <taxon>Bacillati</taxon>
        <taxon>Bacillota</taxon>
        <taxon>Candidatus Fermentithermobacillia</taxon>
        <taxon>Candidatus Fermentithermobacillales</taxon>
        <taxon>Candidatus Fermentithermobacillaceae</taxon>
        <taxon>Candidatus Fermentithermobacillus</taxon>
    </lineage>
</organism>
<dbReference type="PROSITE" id="PS50893">
    <property type="entry name" value="ABC_TRANSPORTER_2"/>
    <property type="match status" value="1"/>
</dbReference>
<protein>
    <submittedName>
        <fullName evidence="12">ABC transporter ATP-binding protein</fullName>
    </submittedName>
</protein>
<reference evidence="12" key="1">
    <citation type="submission" date="2020-10" db="EMBL/GenBank/DDBJ databases">
        <authorList>
            <person name="Kadnikov V."/>
            <person name="Beletsky A.V."/>
            <person name="Mardanov A.V."/>
            <person name="Karnachuk O.V."/>
            <person name="Ravin N.V."/>
        </authorList>
    </citation>
    <scope>NUCLEOTIDE SEQUENCE</scope>
    <source>
        <strain evidence="12">Bu02</strain>
    </source>
</reference>
<dbReference type="FunFam" id="1.20.1560.10:FF:000040">
    <property type="entry name" value="Multidrug ABC transporter ATP-binding protein"/>
    <property type="match status" value="1"/>
</dbReference>
<feature type="transmembrane region" description="Helical" evidence="9">
    <location>
        <begin position="59"/>
        <end position="82"/>
    </location>
</feature>
<dbReference type="PROSITE" id="PS00211">
    <property type="entry name" value="ABC_TRANSPORTER_1"/>
    <property type="match status" value="1"/>
</dbReference>
<keyword evidence="3" id="KW-1003">Cell membrane</keyword>
<keyword evidence="5" id="KW-0547">Nucleotide-binding</keyword>
<keyword evidence="7 9" id="KW-1133">Transmembrane helix</keyword>
<feature type="transmembrane region" description="Helical" evidence="9">
    <location>
        <begin position="155"/>
        <end position="178"/>
    </location>
</feature>
<keyword evidence="2" id="KW-0813">Transport</keyword>
<dbReference type="Gene3D" id="1.20.1560.10">
    <property type="entry name" value="ABC transporter type 1, transmembrane domain"/>
    <property type="match status" value="1"/>
</dbReference>
<evidence type="ECO:0000256" key="5">
    <source>
        <dbReference type="ARBA" id="ARBA00022741"/>
    </source>
</evidence>
<comment type="subcellular location">
    <subcellularLocation>
        <location evidence="1">Cell membrane</location>
        <topology evidence="1">Multi-pass membrane protein</topology>
    </subcellularLocation>
</comment>
<evidence type="ECO:0000259" key="10">
    <source>
        <dbReference type="PROSITE" id="PS50893"/>
    </source>
</evidence>
<evidence type="ECO:0000256" key="4">
    <source>
        <dbReference type="ARBA" id="ARBA00022692"/>
    </source>
</evidence>
<dbReference type="InterPro" id="IPR027417">
    <property type="entry name" value="P-loop_NTPase"/>
</dbReference>
<dbReference type="PANTHER" id="PTHR43394:SF1">
    <property type="entry name" value="ATP-BINDING CASSETTE SUB-FAMILY B MEMBER 10, MITOCHONDRIAL"/>
    <property type="match status" value="1"/>
</dbReference>
<dbReference type="PROSITE" id="PS50929">
    <property type="entry name" value="ABC_TM1F"/>
    <property type="match status" value="1"/>
</dbReference>
<evidence type="ECO:0000313" key="12">
    <source>
        <dbReference type="EMBL" id="QUL98754.1"/>
    </source>
</evidence>
<dbReference type="Gene3D" id="3.40.50.300">
    <property type="entry name" value="P-loop containing nucleotide triphosphate hydrolases"/>
    <property type="match status" value="1"/>
</dbReference>